<evidence type="ECO:0000313" key="6">
    <source>
        <dbReference type="Proteomes" id="UP000694287"/>
    </source>
</evidence>
<dbReference type="InterPro" id="IPR015358">
    <property type="entry name" value="Tscrpt_reg_MerR_DNA-bd"/>
</dbReference>
<comment type="caution">
    <text evidence="5">The sequence shown here is derived from an EMBL/GenBank/DDBJ whole genome shotgun (WGS) entry which is preliminary data.</text>
</comment>
<evidence type="ECO:0000259" key="4">
    <source>
        <dbReference type="PROSITE" id="PS50937"/>
    </source>
</evidence>
<dbReference type="EMBL" id="JADQDK010000001">
    <property type="protein sequence ID" value="MBW0135037.1"/>
    <property type="molecule type" value="Genomic_DNA"/>
</dbReference>
<dbReference type="PROSITE" id="PS50937">
    <property type="entry name" value="HTH_MERR_2"/>
    <property type="match status" value="1"/>
</dbReference>
<feature type="coiled-coil region" evidence="3">
    <location>
        <begin position="91"/>
        <end position="118"/>
    </location>
</feature>
<gene>
    <name evidence="5" type="ORF">I4I81_12325</name>
</gene>
<dbReference type="RefSeq" id="WP_218601541.1">
    <property type="nucleotide sequence ID" value="NZ_JADQDJ010000024.1"/>
</dbReference>
<protein>
    <submittedName>
        <fullName evidence="5">MerR family DNA-binding protein</fullName>
    </submittedName>
</protein>
<feature type="domain" description="HTH merR-type" evidence="4">
    <location>
        <begin position="1"/>
        <end position="69"/>
    </location>
</feature>
<dbReference type="Pfam" id="PF00376">
    <property type="entry name" value="MerR"/>
    <property type="match status" value="1"/>
</dbReference>
<evidence type="ECO:0000313" key="5">
    <source>
        <dbReference type="EMBL" id="MBW0135037.1"/>
    </source>
</evidence>
<proteinExistence type="predicted"/>
<dbReference type="Proteomes" id="UP000694287">
    <property type="component" value="Unassembled WGS sequence"/>
</dbReference>
<dbReference type="PANTHER" id="PTHR30204:SF94">
    <property type="entry name" value="HEAVY METAL-DEPENDENT TRANSCRIPTIONAL REGULATOR HI_0293-RELATED"/>
    <property type="match status" value="1"/>
</dbReference>
<accession>A0ABS6URZ0</accession>
<evidence type="ECO:0000256" key="3">
    <source>
        <dbReference type="SAM" id="Coils"/>
    </source>
</evidence>
<dbReference type="InterPro" id="IPR047057">
    <property type="entry name" value="MerR_fam"/>
</dbReference>
<dbReference type="GO" id="GO:0003677">
    <property type="term" value="F:DNA binding"/>
    <property type="evidence" value="ECO:0007669"/>
    <property type="project" value="UniProtKB-KW"/>
</dbReference>
<dbReference type="SMART" id="SM00422">
    <property type="entry name" value="HTH_MERR"/>
    <property type="match status" value="1"/>
</dbReference>
<keyword evidence="3" id="KW-0175">Coiled coil</keyword>
<organism evidence="5 6">
    <name type="scientific">Pseudonocardia abyssalis</name>
    <dbReference type="NCBI Taxonomy" id="2792008"/>
    <lineage>
        <taxon>Bacteria</taxon>
        <taxon>Bacillati</taxon>
        <taxon>Actinomycetota</taxon>
        <taxon>Actinomycetes</taxon>
        <taxon>Pseudonocardiales</taxon>
        <taxon>Pseudonocardiaceae</taxon>
        <taxon>Pseudonocardia</taxon>
    </lineage>
</organism>
<keyword evidence="1" id="KW-0805">Transcription regulation</keyword>
<evidence type="ECO:0000256" key="2">
    <source>
        <dbReference type="ARBA" id="ARBA00023163"/>
    </source>
</evidence>
<keyword evidence="6" id="KW-1185">Reference proteome</keyword>
<dbReference type="PROSITE" id="PS00552">
    <property type="entry name" value="HTH_MERR_1"/>
    <property type="match status" value="1"/>
</dbReference>
<evidence type="ECO:0000256" key="1">
    <source>
        <dbReference type="ARBA" id="ARBA00023015"/>
    </source>
</evidence>
<dbReference type="Pfam" id="PF09278">
    <property type="entry name" value="MerR-DNA-bind"/>
    <property type="match status" value="1"/>
</dbReference>
<name>A0ABS6URZ0_9PSEU</name>
<dbReference type="PANTHER" id="PTHR30204">
    <property type="entry name" value="REDOX-CYCLING DRUG-SENSING TRANSCRIPTIONAL ACTIVATOR SOXR"/>
    <property type="match status" value="1"/>
</dbReference>
<reference evidence="5 6" key="1">
    <citation type="submission" date="2020-11" db="EMBL/GenBank/DDBJ databases">
        <title>Pseudonocardia abyssalis sp. nov. and Pseudonocardia oceani sp. nov., description and phylogenomic analysis of two novel actinomycetes isolated from the deep Southern Ocean.</title>
        <authorList>
            <person name="Parra J."/>
        </authorList>
    </citation>
    <scope>NUCLEOTIDE SEQUENCE [LARGE SCALE GENOMIC DNA]</scope>
    <source>
        <strain evidence="5 6">KRD-168</strain>
    </source>
</reference>
<keyword evidence="2" id="KW-0804">Transcription</keyword>
<sequence>MTVGRAAALVGLSPKAVRLYEHRGLLPTAERTESGYRLFTADDLDVLHFIRQAKALDLTLDEIKDVLDLQRGGEQTCARVTSLLDEHLAGIDRKLADLRRLRRALSAARRAADTAQREGCNAVVCRIIAHTPTDTEIGPRGCS</sequence>
<dbReference type="InterPro" id="IPR000551">
    <property type="entry name" value="MerR-type_HTH_dom"/>
</dbReference>
<keyword evidence="5" id="KW-0238">DNA-binding</keyword>